<organism evidence="8 9">
    <name type="scientific">SAR92 clade bacterium H455</name>
    <dbReference type="NCBI Taxonomy" id="2974818"/>
    <lineage>
        <taxon>Bacteria</taxon>
        <taxon>Pseudomonadati</taxon>
        <taxon>Pseudomonadota</taxon>
        <taxon>Gammaproteobacteria</taxon>
        <taxon>Cellvibrionales</taxon>
        <taxon>Porticoccaceae</taxon>
        <taxon>SAR92 clade</taxon>
    </lineage>
</organism>
<name>A0ABY5TS61_9GAMM</name>
<comment type="subcellular location">
    <subcellularLocation>
        <location evidence="1 6">Bacterial flagellum basal body</location>
    </subcellularLocation>
</comment>
<evidence type="ECO:0000256" key="4">
    <source>
        <dbReference type="ARBA" id="ARBA00023143"/>
    </source>
</evidence>
<proteinExistence type="inferred from homology"/>
<accession>A0ABY5TS61</accession>
<evidence type="ECO:0000259" key="7">
    <source>
        <dbReference type="Pfam" id="PF00460"/>
    </source>
</evidence>
<keyword evidence="9" id="KW-1185">Reference proteome</keyword>
<evidence type="ECO:0000313" key="9">
    <source>
        <dbReference type="Proteomes" id="UP001059934"/>
    </source>
</evidence>
<evidence type="ECO:0000313" key="8">
    <source>
        <dbReference type="EMBL" id="UVW35128.1"/>
    </source>
</evidence>
<comment type="subunit">
    <text evidence="6">The basal body constitutes a major portion of the flagellar organelle and consists of a number of rings mounted on a central rod.</text>
</comment>
<sequence>MTSTRLIDPRVENFSELMMKMFDAAFGIHEKALDLRAKRMEVLSQNIANADTPGFKARDLDFKNVLNNVQQAGTMRTTHAAHVSQASSAGADMVYTIPFNTAVDGNTVDISVEHAKYGKAAAEYQATLRFIEGNIAGVRKALRGE</sequence>
<protein>
    <recommendedName>
        <fullName evidence="3 6">Flagellar basal body rod protein FlgB</fullName>
    </recommendedName>
</protein>
<evidence type="ECO:0000256" key="5">
    <source>
        <dbReference type="ARBA" id="ARBA00024934"/>
    </source>
</evidence>
<dbReference type="Pfam" id="PF00460">
    <property type="entry name" value="Flg_bb_rod"/>
    <property type="match status" value="1"/>
</dbReference>
<dbReference type="EMBL" id="CP103416">
    <property type="protein sequence ID" value="UVW35128.1"/>
    <property type="molecule type" value="Genomic_DNA"/>
</dbReference>
<dbReference type="NCBIfam" id="TIGR01396">
    <property type="entry name" value="FlgB"/>
    <property type="match status" value="1"/>
</dbReference>
<reference evidence="8" key="1">
    <citation type="submission" date="2022-08" db="EMBL/GenBank/DDBJ databases">
        <title>Catabolic pathway analysis in culturable SAR92 clade bacteria reveals their overlooked roles in DMSP degradation in coastal seas.</title>
        <authorList>
            <person name="He X."/>
            <person name="Zhang X."/>
            <person name="Zhang Y."/>
        </authorList>
    </citation>
    <scope>NUCLEOTIDE SEQUENCE</scope>
    <source>
        <strain evidence="8">H455</strain>
    </source>
</reference>
<dbReference type="PANTHER" id="PTHR30435:SF12">
    <property type="entry name" value="FLAGELLAR BASAL BODY ROD PROTEIN FLGB"/>
    <property type="match status" value="1"/>
</dbReference>
<dbReference type="InterPro" id="IPR001444">
    <property type="entry name" value="Flag_bb_rod_N"/>
</dbReference>
<keyword evidence="4 6" id="KW-0975">Bacterial flagellum</keyword>
<evidence type="ECO:0000256" key="3">
    <source>
        <dbReference type="ARBA" id="ARBA00014376"/>
    </source>
</evidence>
<comment type="similarity">
    <text evidence="2 6">Belongs to the flagella basal body rod proteins family.</text>
</comment>
<dbReference type="Proteomes" id="UP001059934">
    <property type="component" value="Chromosome"/>
</dbReference>
<evidence type="ECO:0000256" key="2">
    <source>
        <dbReference type="ARBA" id="ARBA00009677"/>
    </source>
</evidence>
<dbReference type="PIRSF" id="PIRSF002889">
    <property type="entry name" value="Rod_FlgB"/>
    <property type="match status" value="1"/>
</dbReference>
<evidence type="ECO:0000256" key="1">
    <source>
        <dbReference type="ARBA" id="ARBA00004117"/>
    </source>
</evidence>
<comment type="function">
    <text evidence="5 6">Structural component of flagellum, the bacterial motility apparatus. Part of the rod structure of flagellar basal body.</text>
</comment>
<dbReference type="InterPro" id="IPR006300">
    <property type="entry name" value="FlgB"/>
</dbReference>
<keyword evidence="8" id="KW-0282">Flagellum</keyword>
<evidence type="ECO:0000256" key="6">
    <source>
        <dbReference type="PIRNR" id="PIRNR002889"/>
    </source>
</evidence>
<feature type="domain" description="Flagellar basal body rod protein N-terminal" evidence="7">
    <location>
        <begin position="28"/>
        <end position="56"/>
    </location>
</feature>
<dbReference type="PANTHER" id="PTHR30435">
    <property type="entry name" value="FLAGELLAR PROTEIN"/>
    <property type="match status" value="1"/>
</dbReference>
<keyword evidence="8" id="KW-0966">Cell projection</keyword>
<gene>
    <name evidence="8" type="primary">flgB</name>
    <name evidence="8" type="ORF">NYF23_00640</name>
</gene>
<keyword evidence="8" id="KW-0969">Cilium</keyword>